<dbReference type="NCBIfam" id="TIGR03025">
    <property type="entry name" value="EPS_sugtrans"/>
    <property type="match status" value="1"/>
</dbReference>
<keyword evidence="6 7" id="KW-0472">Membrane</keyword>
<keyword evidence="5 7" id="KW-1133">Transmembrane helix</keyword>
<evidence type="ECO:0000256" key="3">
    <source>
        <dbReference type="ARBA" id="ARBA00022679"/>
    </source>
</evidence>
<dbReference type="PANTHER" id="PTHR30576">
    <property type="entry name" value="COLANIC BIOSYNTHESIS UDP-GLUCOSE LIPID CARRIER TRANSFERASE"/>
    <property type="match status" value="1"/>
</dbReference>
<feature type="transmembrane region" description="Helical" evidence="7">
    <location>
        <begin position="99"/>
        <end position="122"/>
    </location>
</feature>
<proteinExistence type="inferred from homology"/>
<dbReference type="EMBL" id="DRIG01000072">
    <property type="protein sequence ID" value="HEC78826.1"/>
    <property type="molecule type" value="Genomic_DNA"/>
</dbReference>
<evidence type="ECO:0000256" key="1">
    <source>
        <dbReference type="ARBA" id="ARBA00004141"/>
    </source>
</evidence>
<dbReference type="GO" id="GO:0016020">
    <property type="term" value="C:membrane"/>
    <property type="evidence" value="ECO:0007669"/>
    <property type="project" value="UniProtKB-SubCell"/>
</dbReference>
<keyword evidence="4 7" id="KW-0812">Transmembrane</keyword>
<comment type="caution">
    <text evidence="9">The sequence shown here is derived from an EMBL/GenBank/DDBJ whole genome shotgun (WGS) entry which is preliminary data.</text>
</comment>
<evidence type="ECO:0000313" key="10">
    <source>
        <dbReference type="Proteomes" id="UP000885826"/>
    </source>
</evidence>
<dbReference type="Pfam" id="PF02397">
    <property type="entry name" value="Bac_transf"/>
    <property type="match status" value="1"/>
</dbReference>
<dbReference type="Proteomes" id="UP000885826">
    <property type="component" value="Unassembled WGS sequence"/>
</dbReference>
<gene>
    <name evidence="9" type="ORF">ENI34_06750</name>
</gene>
<dbReference type="InterPro" id="IPR017475">
    <property type="entry name" value="EPS_sugar_tfrase"/>
</dbReference>
<evidence type="ECO:0000256" key="7">
    <source>
        <dbReference type="SAM" id="Phobius"/>
    </source>
</evidence>
<sequence length="439" mass="51391">MIFLLTDIIVILLSFILALSFRFGGFVEVVQHQHSTLAFLLGTTILLSYFNNLYERYVYVLKVKLFFKIIKLWLSVFLVYLITAFFTKYSFLFDSRASIILYHLFLLIFLLIFKLLIVPRLLGIRYRKDTRKIPCRFIGSSKYLDSIKGFFKENSLLGFRLHNNPGDKAEDGEPREYFLYSEATDFEKLYREVKKFIVAGKPLHVASKLFNTLNLNWEWGYFEGIPIYTFRLKNNGVVRNSCRRCLDIIGALISIIILAPLFIIIALAIKLDSRGPIIYTQKRCGVDGKEFVMYKFRSMIDSRDKERDRELICRRYLEQEVNKEKLIDKKEITFVGSILRRTSLDELPQFINILKSDMSLVGPRPPLLYEVKYYKDWHRDRLLVKPGLTGLWQVYGRGTMPCDLSIFLDLIYVINRSLSLDLKMILRTIPVVILGKGAY</sequence>
<dbReference type="AlphaFoldDB" id="A0A9C9EN74"/>
<evidence type="ECO:0000256" key="5">
    <source>
        <dbReference type="ARBA" id="ARBA00022989"/>
    </source>
</evidence>
<evidence type="ECO:0000313" key="9">
    <source>
        <dbReference type="EMBL" id="HEC78826.1"/>
    </source>
</evidence>
<reference evidence="9" key="1">
    <citation type="journal article" date="2020" name="mSystems">
        <title>Genome- and Community-Level Interaction Insights into Carbon Utilization and Element Cycling Functions of Hydrothermarchaeota in Hydrothermal Sediment.</title>
        <authorList>
            <person name="Zhou Z."/>
            <person name="Liu Y."/>
            <person name="Xu W."/>
            <person name="Pan J."/>
            <person name="Luo Z.H."/>
            <person name="Li M."/>
        </authorList>
    </citation>
    <scope>NUCLEOTIDE SEQUENCE</scope>
    <source>
        <strain evidence="9">HyVt-388</strain>
    </source>
</reference>
<feature type="transmembrane region" description="Helical" evidence="7">
    <location>
        <begin position="248"/>
        <end position="269"/>
    </location>
</feature>
<protein>
    <submittedName>
        <fullName evidence="9">Exopolysaccharide biosynthesis polyprenyl glycosylphosphotransferase</fullName>
    </submittedName>
</protein>
<organism evidence="9 10">
    <name type="scientific">candidate division WOR-3 bacterium</name>
    <dbReference type="NCBI Taxonomy" id="2052148"/>
    <lineage>
        <taxon>Bacteria</taxon>
        <taxon>Bacteria division WOR-3</taxon>
    </lineage>
</organism>
<accession>A0A9C9EN74</accession>
<keyword evidence="3" id="KW-0808">Transferase</keyword>
<dbReference type="InterPro" id="IPR003362">
    <property type="entry name" value="Bact_transf"/>
</dbReference>
<comment type="similarity">
    <text evidence="2">Belongs to the bacterial sugar transferase family.</text>
</comment>
<evidence type="ECO:0000256" key="4">
    <source>
        <dbReference type="ARBA" id="ARBA00022692"/>
    </source>
</evidence>
<dbReference type="GO" id="GO:0016780">
    <property type="term" value="F:phosphotransferase activity, for other substituted phosphate groups"/>
    <property type="evidence" value="ECO:0007669"/>
    <property type="project" value="TreeGrafter"/>
</dbReference>
<comment type="subcellular location">
    <subcellularLocation>
        <location evidence="1">Membrane</location>
        <topology evidence="1">Multi-pass membrane protein</topology>
    </subcellularLocation>
</comment>
<dbReference type="PANTHER" id="PTHR30576:SF10">
    <property type="entry name" value="SLL5057 PROTEIN"/>
    <property type="match status" value="1"/>
</dbReference>
<feature type="domain" description="Bacterial sugar transferase" evidence="8">
    <location>
        <begin position="243"/>
        <end position="433"/>
    </location>
</feature>
<feature type="transmembrane region" description="Helical" evidence="7">
    <location>
        <begin position="65"/>
        <end position="87"/>
    </location>
</feature>
<evidence type="ECO:0000259" key="8">
    <source>
        <dbReference type="Pfam" id="PF02397"/>
    </source>
</evidence>
<evidence type="ECO:0000256" key="2">
    <source>
        <dbReference type="ARBA" id="ARBA00006464"/>
    </source>
</evidence>
<name>A0A9C9EN74_UNCW3</name>
<feature type="transmembrane region" description="Helical" evidence="7">
    <location>
        <begin position="34"/>
        <end position="53"/>
    </location>
</feature>
<evidence type="ECO:0000256" key="6">
    <source>
        <dbReference type="ARBA" id="ARBA00023136"/>
    </source>
</evidence>